<accession>A0ACC1TB06</accession>
<name>A0ACC1TB06_9APHY</name>
<keyword evidence="2" id="KW-1185">Reference proteome</keyword>
<organism evidence="1 2">
    <name type="scientific">Phlebia brevispora</name>
    <dbReference type="NCBI Taxonomy" id="194682"/>
    <lineage>
        <taxon>Eukaryota</taxon>
        <taxon>Fungi</taxon>
        <taxon>Dikarya</taxon>
        <taxon>Basidiomycota</taxon>
        <taxon>Agaricomycotina</taxon>
        <taxon>Agaricomycetes</taxon>
        <taxon>Polyporales</taxon>
        <taxon>Meruliaceae</taxon>
        <taxon>Phlebia</taxon>
    </lineage>
</organism>
<comment type="caution">
    <text evidence="1">The sequence shown here is derived from an EMBL/GenBank/DDBJ whole genome shotgun (WGS) entry which is preliminary data.</text>
</comment>
<gene>
    <name evidence="1" type="ORF">NM688_g1614</name>
</gene>
<dbReference type="EMBL" id="JANHOG010000179">
    <property type="protein sequence ID" value="KAJ3557179.1"/>
    <property type="molecule type" value="Genomic_DNA"/>
</dbReference>
<reference evidence="1" key="1">
    <citation type="submission" date="2022-07" db="EMBL/GenBank/DDBJ databases">
        <title>Genome Sequence of Phlebia brevispora.</title>
        <authorList>
            <person name="Buettner E."/>
        </authorList>
    </citation>
    <scope>NUCLEOTIDE SEQUENCE</scope>
    <source>
        <strain evidence="1">MPL23</strain>
    </source>
</reference>
<protein>
    <submittedName>
        <fullName evidence="1">Uncharacterized protein</fullName>
    </submittedName>
</protein>
<dbReference type="Proteomes" id="UP001148662">
    <property type="component" value="Unassembled WGS sequence"/>
</dbReference>
<evidence type="ECO:0000313" key="1">
    <source>
        <dbReference type="EMBL" id="KAJ3557179.1"/>
    </source>
</evidence>
<sequence length="229" mass="25503">MHASVLNVNTTQDALLADVGVAFIVYLIFKRWEPGAIYMQALLLLLLPAVVSILLLDKLAVWATFAIYYSTILASTLAYRLSPFHPMARYPGPVMCKVSKFWMAYVAKNHKQHLYLQSLHDKYGDVVRIGPNEVSIRDTSAINPLMGSQGLPKGPTWGGRSLQNPIKALIVLQDQAEHLRRRKSWNRGLNIAAIKELAPTMTARITQLVDGIGSQKGAVDLSKWVSFFT</sequence>
<proteinExistence type="predicted"/>
<evidence type="ECO:0000313" key="2">
    <source>
        <dbReference type="Proteomes" id="UP001148662"/>
    </source>
</evidence>